<dbReference type="KEGG" id="dsq:DICSQDRAFT_42484"/>
<dbReference type="InterPro" id="IPR045340">
    <property type="entry name" value="DUF6533"/>
</dbReference>
<evidence type="ECO:0000256" key="1">
    <source>
        <dbReference type="SAM" id="Phobius"/>
    </source>
</evidence>
<feature type="domain" description="DUF6533" evidence="2">
    <location>
        <begin position="1"/>
        <end position="39"/>
    </location>
</feature>
<feature type="non-terminal residue" evidence="3">
    <location>
        <position position="51"/>
    </location>
</feature>
<dbReference type="AlphaFoldDB" id="R7SSX0"/>
<keyword evidence="1" id="KW-0472">Membrane</keyword>
<keyword evidence="1" id="KW-1133">Transmembrane helix</keyword>
<name>R7SSX0_DICSQ</name>
<dbReference type="RefSeq" id="XP_007368163.1">
    <property type="nucleotide sequence ID" value="XM_007368101.1"/>
</dbReference>
<dbReference type="Pfam" id="PF20151">
    <property type="entry name" value="DUF6533"/>
    <property type="match status" value="1"/>
</dbReference>
<feature type="non-terminal residue" evidence="3">
    <location>
        <position position="1"/>
    </location>
</feature>
<sequence length="51" mass="5936">SAVLFLYDALITTGDEIQCFWGKKLTGAAILFWLNKYITTFFMVWSITSYF</sequence>
<keyword evidence="1" id="KW-0812">Transmembrane</keyword>
<accession>R7SSX0</accession>
<evidence type="ECO:0000313" key="4">
    <source>
        <dbReference type="Proteomes" id="UP000053319"/>
    </source>
</evidence>
<dbReference type="HOGENOM" id="CLU_3055928_0_0_1"/>
<dbReference type="GeneID" id="18841893"/>
<reference evidence="3 4" key="1">
    <citation type="journal article" date="2012" name="Science">
        <title>The Paleozoic origin of enzymatic lignin decomposition reconstructed from 31 fungal genomes.</title>
        <authorList>
            <person name="Floudas D."/>
            <person name="Binder M."/>
            <person name="Riley R."/>
            <person name="Barry K."/>
            <person name="Blanchette R.A."/>
            <person name="Henrissat B."/>
            <person name="Martinez A.T."/>
            <person name="Otillar R."/>
            <person name="Spatafora J.W."/>
            <person name="Yadav J.S."/>
            <person name="Aerts A."/>
            <person name="Benoit I."/>
            <person name="Boyd A."/>
            <person name="Carlson A."/>
            <person name="Copeland A."/>
            <person name="Coutinho P.M."/>
            <person name="de Vries R.P."/>
            <person name="Ferreira P."/>
            <person name="Findley K."/>
            <person name="Foster B."/>
            <person name="Gaskell J."/>
            <person name="Glotzer D."/>
            <person name="Gorecki P."/>
            <person name="Heitman J."/>
            <person name="Hesse C."/>
            <person name="Hori C."/>
            <person name="Igarashi K."/>
            <person name="Jurgens J.A."/>
            <person name="Kallen N."/>
            <person name="Kersten P."/>
            <person name="Kohler A."/>
            <person name="Kuees U."/>
            <person name="Kumar T.K.A."/>
            <person name="Kuo A."/>
            <person name="LaButti K."/>
            <person name="Larrondo L.F."/>
            <person name="Lindquist E."/>
            <person name="Ling A."/>
            <person name="Lombard V."/>
            <person name="Lucas S."/>
            <person name="Lundell T."/>
            <person name="Martin R."/>
            <person name="McLaughlin D.J."/>
            <person name="Morgenstern I."/>
            <person name="Morin E."/>
            <person name="Murat C."/>
            <person name="Nagy L.G."/>
            <person name="Nolan M."/>
            <person name="Ohm R.A."/>
            <person name="Patyshakuliyeva A."/>
            <person name="Rokas A."/>
            <person name="Ruiz-Duenas F.J."/>
            <person name="Sabat G."/>
            <person name="Salamov A."/>
            <person name="Samejima M."/>
            <person name="Schmutz J."/>
            <person name="Slot J.C."/>
            <person name="St John F."/>
            <person name="Stenlid J."/>
            <person name="Sun H."/>
            <person name="Sun S."/>
            <person name="Syed K."/>
            <person name="Tsang A."/>
            <person name="Wiebenga A."/>
            <person name="Young D."/>
            <person name="Pisabarro A."/>
            <person name="Eastwood D.C."/>
            <person name="Martin F."/>
            <person name="Cullen D."/>
            <person name="Grigoriev I.V."/>
            <person name="Hibbett D.S."/>
        </authorList>
    </citation>
    <scope>NUCLEOTIDE SEQUENCE [LARGE SCALE GENOMIC DNA]</scope>
    <source>
        <strain evidence="3 4">LYAD-421 SS1</strain>
    </source>
</reference>
<evidence type="ECO:0000313" key="3">
    <source>
        <dbReference type="EMBL" id="EJF59043.1"/>
    </source>
</evidence>
<dbReference type="Proteomes" id="UP000053319">
    <property type="component" value="Unassembled WGS sequence"/>
</dbReference>
<feature type="transmembrane region" description="Helical" evidence="1">
    <location>
        <begin position="30"/>
        <end position="48"/>
    </location>
</feature>
<protein>
    <recommendedName>
        <fullName evidence="2">DUF6533 domain-containing protein</fullName>
    </recommendedName>
</protein>
<dbReference type="OrthoDB" id="2745134at2759"/>
<organism evidence="3 4">
    <name type="scientific">Dichomitus squalens (strain LYAD-421)</name>
    <name type="common">Western red white-rot fungus</name>
    <dbReference type="NCBI Taxonomy" id="732165"/>
    <lineage>
        <taxon>Eukaryota</taxon>
        <taxon>Fungi</taxon>
        <taxon>Dikarya</taxon>
        <taxon>Basidiomycota</taxon>
        <taxon>Agaricomycotina</taxon>
        <taxon>Agaricomycetes</taxon>
        <taxon>Polyporales</taxon>
        <taxon>Polyporaceae</taxon>
        <taxon>Dichomitus</taxon>
    </lineage>
</organism>
<gene>
    <name evidence="3" type="ORF">DICSQDRAFT_42484</name>
</gene>
<evidence type="ECO:0000259" key="2">
    <source>
        <dbReference type="Pfam" id="PF20151"/>
    </source>
</evidence>
<dbReference type="EMBL" id="JH719428">
    <property type="protein sequence ID" value="EJF59043.1"/>
    <property type="molecule type" value="Genomic_DNA"/>
</dbReference>
<proteinExistence type="predicted"/>